<feature type="domain" description="Stage V sporulation protein AA" evidence="2">
    <location>
        <begin position="2"/>
        <end position="82"/>
    </location>
</feature>
<organism evidence="3 4">
    <name type="scientific">Pueribacillus theae</name>
    <dbReference type="NCBI Taxonomy" id="2171751"/>
    <lineage>
        <taxon>Bacteria</taxon>
        <taxon>Bacillati</taxon>
        <taxon>Bacillota</taxon>
        <taxon>Bacilli</taxon>
        <taxon>Bacillales</taxon>
        <taxon>Bacillaceae</taxon>
        <taxon>Pueribacillus</taxon>
    </lineage>
</organism>
<evidence type="ECO:0000256" key="1">
    <source>
        <dbReference type="SAM" id="Phobius"/>
    </source>
</evidence>
<keyword evidence="1" id="KW-1133">Transmembrane helix</keyword>
<dbReference type="AlphaFoldDB" id="A0A2U1K4X1"/>
<dbReference type="EMBL" id="QCZG01000009">
    <property type="protein sequence ID" value="PWA12442.1"/>
    <property type="molecule type" value="Genomic_DNA"/>
</dbReference>
<feature type="transmembrane region" description="Helical" evidence="1">
    <location>
        <begin position="88"/>
        <end position="109"/>
    </location>
</feature>
<dbReference type="Proteomes" id="UP000245998">
    <property type="component" value="Unassembled WGS sequence"/>
</dbReference>
<dbReference type="InterPro" id="IPR038548">
    <property type="entry name" value="SporV_AA_N_sf"/>
</dbReference>
<evidence type="ECO:0000313" key="4">
    <source>
        <dbReference type="Proteomes" id="UP000245998"/>
    </source>
</evidence>
<accession>A0A2U1K4X1</accession>
<comment type="caution">
    <text evidence="3">The sequence shown here is derived from an EMBL/GenBank/DDBJ whole genome shotgun (WGS) entry which is preliminary data.</text>
</comment>
<keyword evidence="1" id="KW-0812">Transmembrane</keyword>
<name>A0A2U1K4X1_9BACI</name>
<feature type="transmembrane region" description="Helical" evidence="1">
    <location>
        <begin position="139"/>
        <end position="157"/>
    </location>
</feature>
<gene>
    <name evidence="3" type="ORF">DCC39_06405</name>
</gene>
<sequence length="195" mass="22489">MKPRIDAELNQTISIGQTAYLIGNEPLCEKIAELPAHIVKEEDNNVIIIDLMRIIAIIGNHFPNLDIESIGPSQTIVRVKEQKKRHSIPLFIFVWLLLFFGSGLTIMNFHEDVSMLAVQQKLYEMITGKENDFPLLLQVPYSIGLGIGMILFFNHLFKKKFNEEPSPLEIEMFKYEQDLNQYLILTEGQKENEKN</sequence>
<dbReference type="OrthoDB" id="9782754at2"/>
<keyword evidence="1" id="KW-0472">Membrane</keyword>
<evidence type="ECO:0000259" key="2">
    <source>
        <dbReference type="Pfam" id="PF12164"/>
    </source>
</evidence>
<keyword evidence="4" id="KW-1185">Reference proteome</keyword>
<evidence type="ECO:0000313" key="3">
    <source>
        <dbReference type="EMBL" id="PWA12442.1"/>
    </source>
</evidence>
<protein>
    <submittedName>
        <fullName evidence="3">Stage V sporulation protein AA</fullName>
    </submittedName>
</protein>
<dbReference type="InterPro" id="IPR021997">
    <property type="entry name" value="SporV_AA"/>
</dbReference>
<reference evidence="3 4" key="1">
    <citation type="submission" date="2018-04" db="EMBL/GenBank/DDBJ databases">
        <title>Camelliibacillus theae gen. nov., sp. nov., isolated from Pu'er tea.</title>
        <authorList>
            <person name="Niu L."/>
        </authorList>
    </citation>
    <scope>NUCLEOTIDE SEQUENCE [LARGE SCALE GENOMIC DNA]</scope>
    <source>
        <strain evidence="3 4">T8</strain>
    </source>
</reference>
<proteinExistence type="predicted"/>
<dbReference type="Gene3D" id="2.60.480.10">
    <property type="entry name" value="eubacterium ventriosum atcc domain"/>
    <property type="match status" value="1"/>
</dbReference>
<dbReference type="Pfam" id="PF12164">
    <property type="entry name" value="SporV_AA"/>
    <property type="match status" value="1"/>
</dbReference>